<dbReference type="PANTHER" id="PTHR43883">
    <property type="entry name" value="SLR0207 PROTEIN"/>
    <property type="match status" value="1"/>
</dbReference>
<dbReference type="SUPFAM" id="SSF56112">
    <property type="entry name" value="Protein kinase-like (PK-like)"/>
    <property type="match status" value="1"/>
</dbReference>
<dbReference type="InterPro" id="IPR027417">
    <property type="entry name" value="P-loop_NTPase"/>
</dbReference>
<dbReference type="Pfam" id="PF13671">
    <property type="entry name" value="AAA_33"/>
    <property type="match status" value="1"/>
</dbReference>
<dbReference type="AlphaFoldDB" id="A0A6G9YH73"/>
<dbReference type="InterPro" id="IPR052732">
    <property type="entry name" value="Cell-binding_unc_protein"/>
</dbReference>
<feature type="region of interest" description="Disordered" evidence="1">
    <location>
        <begin position="556"/>
        <end position="579"/>
    </location>
</feature>
<evidence type="ECO:0000313" key="3">
    <source>
        <dbReference type="Proteomes" id="UP000503540"/>
    </source>
</evidence>
<name>A0A6G9YH73_9NOCA</name>
<proteinExistence type="predicted"/>
<dbReference type="PANTHER" id="PTHR43883:SF1">
    <property type="entry name" value="GLUCONOKINASE"/>
    <property type="match status" value="1"/>
</dbReference>
<organism evidence="2 3">
    <name type="scientific">Nocardia arthritidis</name>
    <dbReference type="NCBI Taxonomy" id="228602"/>
    <lineage>
        <taxon>Bacteria</taxon>
        <taxon>Bacillati</taxon>
        <taxon>Actinomycetota</taxon>
        <taxon>Actinomycetes</taxon>
        <taxon>Mycobacteriales</taxon>
        <taxon>Nocardiaceae</taxon>
        <taxon>Nocardia</taxon>
    </lineage>
</organism>
<reference evidence="2 3" key="1">
    <citation type="journal article" date="2019" name="ACS Chem. Biol.">
        <title>Identification and Mobilization of a Cryptic Antibiotic Biosynthesis Gene Locus from a Human-Pathogenic Nocardia Isolate.</title>
        <authorList>
            <person name="Herisse M."/>
            <person name="Ishida K."/>
            <person name="Porter J.L."/>
            <person name="Howden B."/>
            <person name="Hertweck C."/>
            <person name="Stinear T.P."/>
            <person name="Pidot S.J."/>
        </authorList>
    </citation>
    <scope>NUCLEOTIDE SEQUENCE [LARGE SCALE GENOMIC DNA]</scope>
    <source>
        <strain evidence="2 3">AUSMDU00012717</strain>
    </source>
</reference>
<dbReference type="InterPro" id="IPR011009">
    <property type="entry name" value="Kinase-like_dom_sf"/>
</dbReference>
<gene>
    <name evidence="2" type="ORF">F5544_23375</name>
</gene>
<keyword evidence="3" id="KW-1185">Reference proteome</keyword>
<dbReference type="Proteomes" id="UP000503540">
    <property type="component" value="Chromosome"/>
</dbReference>
<feature type="compositionally biased region" description="Basic and acidic residues" evidence="1">
    <location>
        <begin position="557"/>
        <end position="569"/>
    </location>
</feature>
<accession>A0A6G9YH73</accession>
<sequence>MVVPSVPFVASIPRLPSDTSCRLGQECPNSRDFLETAGSPAQPVTFGHHLAPLGRDMLGLLLRRVERDCPMPEFAAPAQVRETHTGLVLLYGDRAYKIKKAIRTDFLDFGTPELRERACAREVGLNRRLAPDVYLGVAHLTSPTGGPDEPVVVMRRMPEDRRLTTVLADPERVGSELTALVQVLALFHHSARRGTEIDAEGRPDALRTRWRILLHSLSEQPADIMDPALLARIDELAMRYIDGREPLLHNRIAEGNLLDGHGDLLAEDIFALSDGFRVLDCLDFDDRLRYVDRIDDIAFLAMDLEFLGHADPSERLFDDYQAITGDQAPASLWHHYIAYRALVRAKVDTIRFAQGELAARHRAHRHLRIALDHLEAAEVRLMLVGGLPGTGKSTVAHALSSATGAVTLSADRLRRELRATGEVTGATGILDAGAYSAAAKARVYTELRIRAHALLTAGVSVILDASWIDPDERRRAAELAAATHAELRQIRCVCPATVANHRLRDRAAGDSDATPAIAAAMADKAADWPGATPIDTGRPLPDTLTDALREWYAGPAKTRDFGPESEVERPCVGGKISVG</sequence>
<dbReference type="Gene3D" id="3.40.50.300">
    <property type="entry name" value="P-loop containing nucleotide triphosphate hydrolases"/>
    <property type="match status" value="1"/>
</dbReference>
<dbReference type="EMBL" id="CP046172">
    <property type="protein sequence ID" value="QIS12534.1"/>
    <property type="molecule type" value="Genomic_DNA"/>
</dbReference>
<evidence type="ECO:0000256" key="1">
    <source>
        <dbReference type="SAM" id="MobiDB-lite"/>
    </source>
</evidence>
<dbReference type="SUPFAM" id="SSF52540">
    <property type="entry name" value="P-loop containing nucleoside triphosphate hydrolases"/>
    <property type="match status" value="1"/>
</dbReference>
<dbReference type="KEGG" id="nah:F5544_23375"/>
<evidence type="ECO:0000313" key="2">
    <source>
        <dbReference type="EMBL" id="QIS12534.1"/>
    </source>
</evidence>
<protein>
    <submittedName>
        <fullName evidence="2">AAA family ATPase</fullName>
    </submittedName>
</protein>